<dbReference type="SUPFAM" id="SSF53613">
    <property type="entry name" value="Ribokinase-like"/>
    <property type="match status" value="1"/>
</dbReference>
<keyword evidence="2" id="KW-1185">Reference proteome</keyword>
<dbReference type="InParanoid" id="A0A066WJY2"/>
<dbReference type="GeneID" id="25263106"/>
<keyword evidence="1" id="KW-0418">Kinase</keyword>
<dbReference type="Proteomes" id="UP000027361">
    <property type="component" value="Unassembled WGS sequence"/>
</dbReference>
<name>A0A066WJY2_TILAU</name>
<protein>
    <submittedName>
        <fullName evidence="1">Ribokinase-like protein</fullName>
    </submittedName>
</protein>
<dbReference type="STRING" id="1037660.A0A066WJY2"/>
<dbReference type="OMA" id="VIKSWNT"/>
<dbReference type="PANTHER" id="PTHR47098">
    <property type="entry name" value="PROTEIN MAK32"/>
    <property type="match status" value="1"/>
</dbReference>
<keyword evidence="1" id="KW-0808">Transferase</keyword>
<reference evidence="1 2" key="1">
    <citation type="submission" date="2014-05" db="EMBL/GenBank/DDBJ databases">
        <title>Draft genome sequence of a rare smut relative, Tilletiaria anomala UBC 951.</title>
        <authorList>
            <consortium name="DOE Joint Genome Institute"/>
            <person name="Toome M."/>
            <person name="Kuo A."/>
            <person name="Henrissat B."/>
            <person name="Lipzen A."/>
            <person name="Tritt A."/>
            <person name="Yoshinaga Y."/>
            <person name="Zane M."/>
            <person name="Barry K."/>
            <person name="Grigoriev I.V."/>
            <person name="Spatafora J.W."/>
            <person name="Aimea M.C."/>
        </authorList>
    </citation>
    <scope>NUCLEOTIDE SEQUENCE [LARGE SCALE GENOMIC DNA]</scope>
    <source>
        <strain evidence="1 2">UBC 951</strain>
    </source>
</reference>
<dbReference type="AlphaFoldDB" id="A0A066WJY2"/>
<evidence type="ECO:0000313" key="2">
    <source>
        <dbReference type="Proteomes" id="UP000027361"/>
    </source>
</evidence>
<dbReference type="Gene3D" id="3.40.1190.20">
    <property type="match status" value="1"/>
</dbReference>
<dbReference type="OrthoDB" id="497927at2759"/>
<dbReference type="HOGENOM" id="CLU_032834_1_0_1"/>
<organism evidence="1 2">
    <name type="scientific">Tilletiaria anomala (strain ATCC 24038 / CBS 436.72 / UBC 951)</name>
    <dbReference type="NCBI Taxonomy" id="1037660"/>
    <lineage>
        <taxon>Eukaryota</taxon>
        <taxon>Fungi</taxon>
        <taxon>Dikarya</taxon>
        <taxon>Basidiomycota</taxon>
        <taxon>Ustilaginomycotina</taxon>
        <taxon>Exobasidiomycetes</taxon>
        <taxon>Georgefischeriales</taxon>
        <taxon>Tilletiariaceae</taxon>
        <taxon>Tilletiaria</taxon>
    </lineage>
</organism>
<dbReference type="InterPro" id="IPR029056">
    <property type="entry name" value="Ribokinase-like"/>
</dbReference>
<comment type="caution">
    <text evidence="1">The sequence shown here is derived from an EMBL/GenBank/DDBJ whole genome shotgun (WGS) entry which is preliminary data.</text>
</comment>
<dbReference type="FunCoup" id="A0A066WJY2">
    <property type="interactions" value="1"/>
</dbReference>
<dbReference type="PANTHER" id="PTHR47098:SF2">
    <property type="entry name" value="PROTEIN MAK32"/>
    <property type="match status" value="1"/>
</dbReference>
<dbReference type="EMBL" id="JMSN01000006">
    <property type="protein sequence ID" value="KDN52843.1"/>
    <property type="molecule type" value="Genomic_DNA"/>
</dbReference>
<dbReference type="GO" id="GO:0016301">
    <property type="term" value="F:kinase activity"/>
    <property type="evidence" value="ECO:0007669"/>
    <property type="project" value="UniProtKB-KW"/>
</dbReference>
<sequence>MQSLPAPRVGTLGMFIIDTFEFLQEDSTPENPKDRGYGEQIGGAGSYAMVGARAWIEPDRLRMIVHRGMDWKLEWQGRLETYMNVSDRAADAAARGPWIFRTREAQRTTRAVNIYQGQHRGFEYLTPKLRIEPEDFVDSVEASLPEVVHFVCSPDRAEAISDKVDSLVATGHGCSLSLQSRQPLLVWEPIPDSATHENLRGCLKLFPRLHVFSPNHEEAANLLAVDPPGDDADARSIIEELAEVFVGLAQESQPHAHPIICIRSGKLGSYIRGYQVPGFWSQAYHTEAMKERVVDVTGGGNGWLGGFCAILANAYAKQNRESLRSDEALLKEAADCASISASYIIEQLGLPDIEVWSRENGTDAPVARLAKLRNRRA</sequence>
<gene>
    <name evidence="1" type="ORF">K437DRAFT_242974</name>
</gene>
<dbReference type="RefSeq" id="XP_013245682.1">
    <property type="nucleotide sequence ID" value="XM_013390228.1"/>
</dbReference>
<accession>A0A066WJY2</accession>
<evidence type="ECO:0000313" key="1">
    <source>
        <dbReference type="EMBL" id="KDN52843.1"/>
    </source>
</evidence>
<proteinExistence type="predicted"/>